<organism evidence="5 6">
    <name type="scientific">Noviherbaspirillum aridicola</name>
    <dbReference type="NCBI Taxonomy" id="2849687"/>
    <lineage>
        <taxon>Bacteria</taxon>
        <taxon>Pseudomonadati</taxon>
        <taxon>Pseudomonadota</taxon>
        <taxon>Betaproteobacteria</taxon>
        <taxon>Burkholderiales</taxon>
        <taxon>Oxalobacteraceae</taxon>
        <taxon>Noviherbaspirillum</taxon>
    </lineage>
</organism>
<dbReference type="EMBL" id="BPMK01000014">
    <property type="protein sequence ID" value="GIZ53091.1"/>
    <property type="molecule type" value="Genomic_DNA"/>
</dbReference>
<keyword evidence="6" id="KW-1185">Reference proteome</keyword>
<dbReference type="Pfam" id="PF12840">
    <property type="entry name" value="HTH_20"/>
    <property type="match status" value="1"/>
</dbReference>
<reference evidence="5 6" key="1">
    <citation type="journal article" date="2022" name="Int. J. Syst. Evol. Microbiol.">
        <title>Noviherbaspirillum aridicola sp. nov., isolated from an arid soil in Pakistan.</title>
        <authorList>
            <person name="Khan I.U."/>
            <person name="Saqib M."/>
            <person name="Amin A."/>
            <person name="Hussain F."/>
            <person name="Li L."/>
            <person name="Liu Y.H."/>
            <person name="Fang B.Z."/>
            <person name="Ahmed I."/>
            <person name="Li W.J."/>
        </authorList>
    </citation>
    <scope>NUCLEOTIDE SEQUENCE [LARGE SCALE GENOMIC DNA]</scope>
    <source>
        <strain evidence="5 6">NCCP-691</strain>
    </source>
</reference>
<keyword evidence="2" id="KW-0238">DNA-binding</keyword>
<accession>A0ABQ4Q7X1</accession>
<proteinExistence type="predicted"/>
<evidence type="ECO:0000313" key="5">
    <source>
        <dbReference type="EMBL" id="GIZ53091.1"/>
    </source>
</evidence>
<evidence type="ECO:0000256" key="2">
    <source>
        <dbReference type="ARBA" id="ARBA00023125"/>
    </source>
</evidence>
<dbReference type="CDD" id="cd00090">
    <property type="entry name" value="HTH_ARSR"/>
    <property type="match status" value="1"/>
</dbReference>
<dbReference type="PRINTS" id="PR00778">
    <property type="entry name" value="HTHARSR"/>
</dbReference>
<dbReference type="PROSITE" id="PS50987">
    <property type="entry name" value="HTH_ARSR_2"/>
    <property type="match status" value="1"/>
</dbReference>
<protein>
    <submittedName>
        <fullName evidence="5">Transcriptional regulator</fullName>
    </submittedName>
</protein>
<dbReference type="SMART" id="SM00418">
    <property type="entry name" value="HTH_ARSR"/>
    <property type="match status" value="1"/>
</dbReference>
<feature type="domain" description="HTH arsR-type" evidence="4">
    <location>
        <begin position="1"/>
        <end position="95"/>
    </location>
</feature>
<dbReference type="InterPro" id="IPR001845">
    <property type="entry name" value="HTH_ArsR_DNA-bd_dom"/>
</dbReference>
<dbReference type="InterPro" id="IPR051011">
    <property type="entry name" value="Metal_resp_trans_reg"/>
</dbReference>
<dbReference type="Gene3D" id="1.10.10.10">
    <property type="entry name" value="Winged helix-like DNA-binding domain superfamily/Winged helix DNA-binding domain"/>
    <property type="match status" value="1"/>
</dbReference>
<comment type="caution">
    <text evidence="5">The sequence shown here is derived from an EMBL/GenBank/DDBJ whole genome shotgun (WGS) entry which is preliminary data.</text>
</comment>
<sequence length="115" mass="12012">MQTPQAITALAALAQETRLALFRLLVQAGPEGLPASRIAGQLGIAPSLLSFHVRELLQAGLVIQKRAGRFLLYSANFDAMNGLLGYLTDNCCGGNPCSPVSAACDDQACQPPSGK</sequence>
<dbReference type="RefSeq" id="WP_220809513.1">
    <property type="nucleotide sequence ID" value="NZ_BPMK01000014.1"/>
</dbReference>
<evidence type="ECO:0000256" key="3">
    <source>
        <dbReference type="ARBA" id="ARBA00023163"/>
    </source>
</evidence>
<dbReference type="SUPFAM" id="SSF46785">
    <property type="entry name" value="Winged helix' DNA-binding domain"/>
    <property type="match status" value="1"/>
</dbReference>
<keyword evidence="1" id="KW-0805">Transcription regulation</keyword>
<dbReference type="PANTHER" id="PTHR43132">
    <property type="entry name" value="ARSENICAL RESISTANCE OPERON REPRESSOR ARSR-RELATED"/>
    <property type="match status" value="1"/>
</dbReference>
<dbReference type="Proteomes" id="UP000887222">
    <property type="component" value="Unassembled WGS sequence"/>
</dbReference>
<dbReference type="InterPro" id="IPR011991">
    <property type="entry name" value="ArsR-like_HTH"/>
</dbReference>
<evidence type="ECO:0000259" key="4">
    <source>
        <dbReference type="PROSITE" id="PS50987"/>
    </source>
</evidence>
<dbReference type="InterPro" id="IPR036388">
    <property type="entry name" value="WH-like_DNA-bd_sf"/>
</dbReference>
<name>A0ABQ4Q7X1_9BURK</name>
<evidence type="ECO:0000256" key="1">
    <source>
        <dbReference type="ARBA" id="ARBA00023015"/>
    </source>
</evidence>
<evidence type="ECO:0000313" key="6">
    <source>
        <dbReference type="Proteomes" id="UP000887222"/>
    </source>
</evidence>
<keyword evidence="3" id="KW-0804">Transcription</keyword>
<gene>
    <name evidence="5" type="ORF">NCCP691_31050</name>
</gene>
<dbReference type="InterPro" id="IPR036390">
    <property type="entry name" value="WH_DNA-bd_sf"/>
</dbReference>
<dbReference type="PANTHER" id="PTHR43132:SF2">
    <property type="entry name" value="ARSENICAL RESISTANCE OPERON REPRESSOR ARSR-RELATED"/>
    <property type="match status" value="1"/>
</dbReference>